<keyword evidence="12" id="KW-0807">Transducer</keyword>
<feature type="transmembrane region" description="Helical" evidence="13">
    <location>
        <begin position="245"/>
        <end position="268"/>
    </location>
</feature>
<dbReference type="GeneTree" id="ENSGT01040000240383"/>
<keyword evidence="9" id="KW-0297">G-protein coupled receptor</keyword>
<keyword evidence="8 13" id="KW-1133">Transmembrane helix</keyword>
<name>M3Y3N4_MUSPF</name>
<feature type="transmembrane region" description="Helical" evidence="13">
    <location>
        <begin position="109"/>
        <end position="128"/>
    </location>
</feature>
<feature type="transmembrane region" description="Helical" evidence="13">
    <location>
        <begin position="35"/>
        <end position="56"/>
    </location>
</feature>
<keyword evidence="10 13" id="KW-0472">Membrane</keyword>
<accession>M3Y3N4</accession>
<evidence type="ECO:0000256" key="12">
    <source>
        <dbReference type="ARBA" id="ARBA00023224"/>
    </source>
</evidence>
<dbReference type="GO" id="GO:0005886">
    <property type="term" value="C:plasma membrane"/>
    <property type="evidence" value="ECO:0007669"/>
    <property type="project" value="UniProtKB-SubCell"/>
</dbReference>
<dbReference type="HOGENOM" id="CLU_012526_1_0_1"/>
<evidence type="ECO:0000256" key="8">
    <source>
        <dbReference type="ARBA" id="ARBA00022989"/>
    </source>
</evidence>
<evidence type="ECO:0000259" key="14">
    <source>
        <dbReference type="PROSITE" id="PS50262"/>
    </source>
</evidence>
<keyword evidence="7" id="KW-0552">Olfaction</keyword>
<feature type="domain" description="G-protein coupled receptors family 1 profile" evidence="14">
    <location>
        <begin position="49"/>
        <end position="297"/>
    </location>
</feature>
<evidence type="ECO:0000256" key="7">
    <source>
        <dbReference type="ARBA" id="ARBA00022725"/>
    </source>
</evidence>
<evidence type="ECO:0000256" key="5">
    <source>
        <dbReference type="ARBA" id="ARBA00022606"/>
    </source>
</evidence>
<keyword evidence="5" id="KW-0716">Sensory transduction</keyword>
<protein>
    <submittedName>
        <fullName evidence="15">Olfactory receptor 8D1-like</fullName>
    </submittedName>
</protein>
<evidence type="ECO:0000256" key="11">
    <source>
        <dbReference type="ARBA" id="ARBA00023170"/>
    </source>
</evidence>
<dbReference type="Pfam" id="PF13853">
    <property type="entry name" value="7tm_4"/>
    <property type="match status" value="1"/>
</dbReference>
<keyword evidence="4" id="KW-1003">Cell membrane</keyword>
<feature type="transmembrane region" description="Helical" evidence="13">
    <location>
        <begin position="280"/>
        <end position="299"/>
    </location>
</feature>
<evidence type="ECO:0000256" key="2">
    <source>
        <dbReference type="ARBA" id="ARBA00004651"/>
    </source>
</evidence>
<feature type="transmembrane region" description="Helical" evidence="13">
    <location>
        <begin position="68"/>
        <end position="89"/>
    </location>
</feature>
<dbReference type="PANTHER" id="PTHR48018">
    <property type="entry name" value="OLFACTORY RECEPTOR"/>
    <property type="match status" value="1"/>
</dbReference>
<dbReference type="CDD" id="cd15406">
    <property type="entry name" value="7tmA_OR8D-like"/>
    <property type="match status" value="1"/>
</dbReference>
<keyword evidence="11" id="KW-0675">Receptor</keyword>
<organism evidence="15">
    <name type="scientific">Mustela putorius furo</name>
    <name type="common">European domestic ferret</name>
    <name type="synonym">Mustela furo</name>
    <dbReference type="NCBI Taxonomy" id="9669"/>
    <lineage>
        <taxon>Eukaryota</taxon>
        <taxon>Metazoa</taxon>
        <taxon>Chordata</taxon>
        <taxon>Craniata</taxon>
        <taxon>Vertebrata</taxon>
        <taxon>Euteleostomi</taxon>
        <taxon>Mammalia</taxon>
        <taxon>Eutheria</taxon>
        <taxon>Laurasiatheria</taxon>
        <taxon>Carnivora</taxon>
        <taxon>Caniformia</taxon>
        <taxon>Musteloidea</taxon>
        <taxon>Mustelidae</taxon>
        <taxon>Mustelinae</taxon>
        <taxon>Mustela</taxon>
    </lineage>
</organism>
<dbReference type="FunFam" id="1.10.1220.70:FF:000001">
    <property type="entry name" value="Olfactory receptor"/>
    <property type="match status" value="1"/>
</dbReference>
<dbReference type="GO" id="GO:0004930">
    <property type="term" value="F:G protein-coupled receptor activity"/>
    <property type="evidence" value="ECO:0007669"/>
    <property type="project" value="UniProtKB-KW"/>
</dbReference>
<proteinExistence type="inferred from homology"/>
<dbReference type="GO" id="GO:0004984">
    <property type="term" value="F:olfactory receptor activity"/>
    <property type="evidence" value="ECO:0007669"/>
    <property type="project" value="InterPro"/>
</dbReference>
<dbReference type="OMA" id="LIYMVCM"/>
<dbReference type="Ensembl" id="ENSMPUT00000006039.1">
    <property type="protein sequence ID" value="ENSMPUP00000005935.1"/>
    <property type="gene ID" value="ENSMPUG00000005986.1"/>
</dbReference>
<dbReference type="Gene3D" id="1.20.1070.10">
    <property type="entry name" value="Rhodopsin 7-helix transmembrane proteins"/>
    <property type="match status" value="1"/>
</dbReference>
<feature type="transmembrane region" description="Helical" evidence="13">
    <location>
        <begin position="205"/>
        <end position="233"/>
    </location>
</feature>
<dbReference type="STRING" id="9669.ENSMPUP00000005935"/>
<dbReference type="EMBL" id="AEYP01027026">
    <property type="status" value="NOT_ANNOTATED_CDS"/>
    <property type="molecule type" value="Genomic_DNA"/>
</dbReference>
<sequence length="330" mass="37285">PQPLTSGRMDPENHSLVTEFILEGLTDQPGLQLPLFFLFLLIYTVCMVGNLGLIFLIRISSQLHTPMYYFLSNLSFIDLCYSTVIIPKLLVNFVSEKNLISFPECMTQLFFFCFFGIDDSYMLTAMAYDRYVAICNPLLYNVTMSHRICFLLVTSVYTVGAFGALVHTSYISSRSFCGTNVIHHYFCDILPLLNISCSRDYTKELLVMILVGFNVFACALAIFISYAFILSSILRIHSAEGRSKAFSTCSSHLAAVGVFYGSIIFMYFKPSTNDITQEKVASVFYTTVIPMLNPLIYSLRNKDVKESLKKVLNVCPLHLPFFSVYVSPTL</sequence>
<dbReference type="InParanoid" id="M3Y3N4"/>
<evidence type="ECO:0000256" key="1">
    <source>
        <dbReference type="ARBA" id="ARBA00003929"/>
    </source>
</evidence>
<evidence type="ECO:0000313" key="15">
    <source>
        <dbReference type="Ensembl" id="ENSMPUP00000005935.1"/>
    </source>
</evidence>
<dbReference type="PRINTS" id="PR00237">
    <property type="entry name" value="GPCRRHODOPSN"/>
</dbReference>
<evidence type="ECO:0000256" key="4">
    <source>
        <dbReference type="ARBA" id="ARBA00022475"/>
    </source>
</evidence>
<dbReference type="PROSITE" id="PS50262">
    <property type="entry name" value="G_PROTEIN_RECEP_F1_2"/>
    <property type="match status" value="1"/>
</dbReference>
<dbReference type="SUPFAM" id="SSF81321">
    <property type="entry name" value="Family A G protein-coupled receptor-like"/>
    <property type="match status" value="1"/>
</dbReference>
<dbReference type="InterPro" id="IPR000725">
    <property type="entry name" value="Olfact_rcpt"/>
</dbReference>
<evidence type="ECO:0000256" key="9">
    <source>
        <dbReference type="ARBA" id="ARBA00023040"/>
    </source>
</evidence>
<keyword evidence="6 13" id="KW-0812">Transmembrane</keyword>
<comment type="similarity">
    <text evidence="3">Belongs to the G-protein coupled receptor 1 family.</text>
</comment>
<dbReference type="FunFam" id="1.20.1070.10:FF:000004">
    <property type="entry name" value="Olfactory receptor"/>
    <property type="match status" value="1"/>
</dbReference>
<dbReference type="InterPro" id="IPR017452">
    <property type="entry name" value="GPCR_Rhodpsn_7TM"/>
</dbReference>
<dbReference type="eggNOG" id="ENOG502TDTH">
    <property type="taxonomic scope" value="Eukaryota"/>
</dbReference>
<evidence type="ECO:0000256" key="3">
    <source>
        <dbReference type="ARBA" id="ARBA00010663"/>
    </source>
</evidence>
<dbReference type="AlphaFoldDB" id="M3Y3N4"/>
<dbReference type="EMBL" id="AEYP01027027">
    <property type="status" value="NOT_ANNOTATED_CDS"/>
    <property type="molecule type" value="Genomic_DNA"/>
</dbReference>
<dbReference type="PRINTS" id="PR00245">
    <property type="entry name" value="OLFACTORYR"/>
</dbReference>
<dbReference type="InterPro" id="IPR000276">
    <property type="entry name" value="GPCR_Rhodpsn"/>
</dbReference>
<feature type="transmembrane region" description="Helical" evidence="13">
    <location>
        <begin position="148"/>
        <end position="166"/>
    </location>
</feature>
<evidence type="ECO:0000256" key="6">
    <source>
        <dbReference type="ARBA" id="ARBA00022692"/>
    </source>
</evidence>
<evidence type="ECO:0000256" key="10">
    <source>
        <dbReference type="ARBA" id="ARBA00023136"/>
    </source>
</evidence>
<comment type="subcellular location">
    <subcellularLocation>
        <location evidence="2">Cell membrane</location>
        <topology evidence="2">Multi-pass membrane protein</topology>
    </subcellularLocation>
</comment>
<comment type="function">
    <text evidence="1">Putative odorant or sperm cell receptor.</text>
</comment>
<reference evidence="15" key="1">
    <citation type="submission" date="2024-06" db="UniProtKB">
        <authorList>
            <consortium name="Ensembl"/>
        </authorList>
    </citation>
    <scope>IDENTIFICATION</scope>
</reference>
<evidence type="ECO:0000256" key="13">
    <source>
        <dbReference type="SAM" id="Phobius"/>
    </source>
</evidence>